<evidence type="ECO:0000256" key="5">
    <source>
        <dbReference type="ARBA" id="ARBA00023004"/>
    </source>
</evidence>
<keyword evidence="2" id="KW-0004">4Fe-4S</keyword>
<dbReference type="InterPro" id="IPR017900">
    <property type="entry name" value="4Fe4S_Fe_S_CS"/>
</dbReference>
<feature type="domain" description="4Fe-4S ferredoxin-type" evidence="7">
    <location>
        <begin position="91"/>
        <end position="120"/>
    </location>
</feature>
<comment type="caution">
    <text evidence="8">The sequence shown here is derived from an EMBL/GenBank/DDBJ whole genome shotgun (WGS) entry which is preliminary data.</text>
</comment>
<name>A0A3R9PAF8_9CREN</name>
<evidence type="ECO:0000256" key="2">
    <source>
        <dbReference type="ARBA" id="ARBA00022485"/>
    </source>
</evidence>
<evidence type="ECO:0000256" key="1">
    <source>
        <dbReference type="ARBA" id="ARBA00022448"/>
    </source>
</evidence>
<dbReference type="InterPro" id="IPR009051">
    <property type="entry name" value="Helical_ferredxn"/>
</dbReference>
<feature type="domain" description="4Fe-4S ferredoxin-type" evidence="7">
    <location>
        <begin position="22"/>
        <end position="52"/>
    </location>
</feature>
<dbReference type="PANTHER" id="PTHR43551:SF1">
    <property type="entry name" value="HETERODISULFIDE REDUCTASE"/>
    <property type="match status" value="1"/>
</dbReference>
<evidence type="ECO:0000256" key="6">
    <source>
        <dbReference type="ARBA" id="ARBA00023014"/>
    </source>
</evidence>
<accession>A0A3R9PAF8</accession>
<evidence type="ECO:0000256" key="3">
    <source>
        <dbReference type="ARBA" id="ARBA00022723"/>
    </source>
</evidence>
<evidence type="ECO:0000256" key="4">
    <source>
        <dbReference type="ARBA" id="ARBA00022982"/>
    </source>
</evidence>
<dbReference type="GO" id="GO:0051539">
    <property type="term" value="F:4 iron, 4 sulfur cluster binding"/>
    <property type="evidence" value="ECO:0007669"/>
    <property type="project" value="UniProtKB-KW"/>
</dbReference>
<proteinExistence type="predicted"/>
<dbReference type="SUPFAM" id="SSF46548">
    <property type="entry name" value="alpha-helical ferredoxin"/>
    <property type="match status" value="1"/>
</dbReference>
<keyword evidence="3" id="KW-0479">Metal-binding</keyword>
<evidence type="ECO:0000313" key="8">
    <source>
        <dbReference type="EMBL" id="RSN69519.1"/>
    </source>
</evidence>
<dbReference type="Gene3D" id="1.10.1060.10">
    <property type="entry name" value="Alpha-helical ferredoxin"/>
    <property type="match status" value="1"/>
</dbReference>
<dbReference type="AlphaFoldDB" id="A0A3R9PAF8"/>
<dbReference type="Proteomes" id="UP000278149">
    <property type="component" value="Unassembled WGS sequence"/>
</dbReference>
<keyword evidence="5" id="KW-0408">Iron</keyword>
<keyword evidence="4" id="KW-0249">Electron transport</keyword>
<dbReference type="Pfam" id="PF02754">
    <property type="entry name" value="CCG"/>
    <property type="match status" value="2"/>
</dbReference>
<evidence type="ECO:0000313" key="9">
    <source>
        <dbReference type="Proteomes" id="UP000278149"/>
    </source>
</evidence>
<protein>
    <submittedName>
        <fullName evidence="8">(Fe-S)-binding protein</fullName>
    </submittedName>
</protein>
<dbReference type="GO" id="GO:0046872">
    <property type="term" value="F:metal ion binding"/>
    <property type="evidence" value="ECO:0007669"/>
    <property type="project" value="UniProtKB-KW"/>
</dbReference>
<dbReference type="GO" id="GO:0016491">
    <property type="term" value="F:oxidoreductase activity"/>
    <property type="evidence" value="ECO:0007669"/>
    <property type="project" value="UniProtKB-ARBA"/>
</dbReference>
<dbReference type="InterPro" id="IPR004017">
    <property type="entry name" value="Cys_rich_dom"/>
</dbReference>
<dbReference type="Pfam" id="PF13183">
    <property type="entry name" value="Fer4_8"/>
    <property type="match status" value="1"/>
</dbReference>
<dbReference type="PANTHER" id="PTHR43551">
    <property type="entry name" value="FUMARATE REDUCTASE IRON-SULFUR SUBUNIT"/>
    <property type="match status" value="1"/>
</dbReference>
<dbReference type="InterPro" id="IPR017896">
    <property type="entry name" value="4Fe4S_Fe-S-bd"/>
</dbReference>
<gene>
    <name evidence="8" type="ORF">D9Q81_02635</name>
</gene>
<sequence>MEERAMKGELNSAINETLSELNPVTLHYFESCVSCGLCTPHCPYIAAGPEYEPVNKAEELRKLWRKRVTAVGYALGSIVNAGYPKGEDDLKRMTYMAYRCVNCGNCLNTCPFGIYSGELIRILRGFLSSIGRAPTILKRLSEIESGDISGHGAVMDLWNSTVEKVRGGIGKELPLDREGAEILYLPTFIEAILTPETIISTSKILDALGINWTLPSRPLGFEFGIGSFIGDKESERRALERVNSYVKRIGAKKVILSHGGTTYEEMRFQMPFLIGEKVNYEILHIAEYLYELYRAGKFRIEAGEAKVAWHDPCKLRNSGVKREPREILKASSKGYRELPKSQGVFSRCCGGGSGVALLSEDLKELRGLLGLSQEVDGWEAEFTRDLMRDYEVVMREKAKEVVQSGAEVVVTGCPTCIFSLNKGSELTGSAFRAVHISHYLLDKIKL</sequence>
<dbReference type="PROSITE" id="PS00198">
    <property type="entry name" value="4FE4S_FER_1"/>
    <property type="match status" value="2"/>
</dbReference>
<dbReference type="EMBL" id="RCOR01000018">
    <property type="protein sequence ID" value="RSN69519.1"/>
    <property type="molecule type" value="Genomic_DNA"/>
</dbReference>
<keyword evidence="6" id="KW-0411">Iron-sulfur</keyword>
<dbReference type="PROSITE" id="PS51379">
    <property type="entry name" value="4FE4S_FER_2"/>
    <property type="match status" value="2"/>
</dbReference>
<reference evidence="8 9" key="1">
    <citation type="submission" date="2018-10" db="EMBL/GenBank/DDBJ databases">
        <title>Co-occurring genomic capacity for anaerobic methane metabolism and dissimilatory sulfite reduction discovered in the Korarchaeota.</title>
        <authorList>
            <person name="Mckay L.J."/>
            <person name="Dlakic M."/>
            <person name="Fields M.W."/>
            <person name="Delmont T.O."/>
            <person name="Eren A.M."/>
            <person name="Jay Z.J."/>
            <person name="Klingelsmith K.B."/>
            <person name="Rusch D.B."/>
            <person name="Inskeep W.P."/>
        </authorList>
    </citation>
    <scope>NUCLEOTIDE SEQUENCE [LARGE SCALE GENOMIC DNA]</scope>
    <source>
        <strain evidence="8 9">WS</strain>
    </source>
</reference>
<keyword evidence="1" id="KW-0813">Transport</keyword>
<evidence type="ECO:0000259" key="7">
    <source>
        <dbReference type="PROSITE" id="PS51379"/>
    </source>
</evidence>
<organism evidence="8 9">
    <name type="scientific">Candidatus Korarchaeum cryptofilum</name>
    <dbReference type="NCBI Taxonomy" id="498846"/>
    <lineage>
        <taxon>Archaea</taxon>
        <taxon>Thermoproteota</taxon>
        <taxon>Candidatus Korarchaeia</taxon>
        <taxon>Candidatus Korarchaeales</taxon>
        <taxon>Candidatus Korarchaeaceae</taxon>
        <taxon>Candidatus Korarchaeum</taxon>
    </lineage>
</organism>